<comment type="caution">
    <text evidence="1">The sequence shown here is derived from an EMBL/GenBank/DDBJ whole genome shotgun (WGS) entry which is preliminary data.</text>
</comment>
<protein>
    <submittedName>
        <fullName evidence="1">Uncharacterized protein</fullName>
    </submittedName>
</protein>
<proteinExistence type="predicted"/>
<dbReference type="EMBL" id="PZQS01000002">
    <property type="protein sequence ID" value="PVD36914.1"/>
    <property type="molecule type" value="Genomic_DNA"/>
</dbReference>
<keyword evidence="2" id="KW-1185">Reference proteome</keyword>
<dbReference type="AlphaFoldDB" id="A0A2T7PU14"/>
<evidence type="ECO:0000313" key="1">
    <source>
        <dbReference type="EMBL" id="PVD36914.1"/>
    </source>
</evidence>
<organism evidence="1 2">
    <name type="scientific">Pomacea canaliculata</name>
    <name type="common">Golden apple snail</name>
    <dbReference type="NCBI Taxonomy" id="400727"/>
    <lineage>
        <taxon>Eukaryota</taxon>
        <taxon>Metazoa</taxon>
        <taxon>Spiralia</taxon>
        <taxon>Lophotrochozoa</taxon>
        <taxon>Mollusca</taxon>
        <taxon>Gastropoda</taxon>
        <taxon>Caenogastropoda</taxon>
        <taxon>Architaenioglossa</taxon>
        <taxon>Ampullarioidea</taxon>
        <taxon>Ampullariidae</taxon>
        <taxon>Pomacea</taxon>
    </lineage>
</organism>
<sequence length="142" mass="15402">MVTDVSDDPQPACHHQAGLTMREYGGGVGYEVMTGNHVTEEHDKARRIDCLKLSLLIKAKFALTVNIMDVFVDISRVHCKLFTVNKPPGKLIDDGPLIMGRSEERRWLKGKSCVGGRTDSGAAGGGHDHETDAGVAEVSCRI</sequence>
<gene>
    <name evidence="1" type="ORF">C0Q70_03907</name>
</gene>
<name>A0A2T7PU14_POMCA</name>
<dbReference type="Proteomes" id="UP000245119">
    <property type="component" value="Linkage Group LG2"/>
</dbReference>
<accession>A0A2T7PU14</accession>
<reference evidence="1 2" key="1">
    <citation type="submission" date="2018-04" db="EMBL/GenBank/DDBJ databases">
        <title>The genome of golden apple snail Pomacea canaliculata provides insight into stress tolerance and invasive adaptation.</title>
        <authorList>
            <person name="Liu C."/>
            <person name="Liu B."/>
            <person name="Ren Y."/>
            <person name="Zhang Y."/>
            <person name="Wang H."/>
            <person name="Li S."/>
            <person name="Jiang F."/>
            <person name="Yin L."/>
            <person name="Zhang G."/>
            <person name="Qian W."/>
            <person name="Fan W."/>
        </authorList>
    </citation>
    <scope>NUCLEOTIDE SEQUENCE [LARGE SCALE GENOMIC DNA]</scope>
    <source>
        <strain evidence="1">SZHN2017</strain>
        <tissue evidence="1">Muscle</tissue>
    </source>
</reference>
<evidence type="ECO:0000313" key="2">
    <source>
        <dbReference type="Proteomes" id="UP000245119"/>
    </source>
</evidence>